<feature type="active site" evidence="7">
    <location>
        <position position="139"/>
    </location>
</feature>
<dbReference type="PIRSF" id="PIRSF010376">
    <property type="entry name" value="IspE"/>
    <property type="match status" value="1"/>
</dbReference>
<dbReference type="GO" id="GO:0005524">
    <property type="term" value="F:ATP binding"/>
    <property type="evidence" value="ECO:0007669"/>
    <property type="project" value="UniProtKB-UniRule"/>
</dbReference>
<evidence type="ECO:0000256" key="1">
    <source>
        <dbReference type="ARBA" id="ARBA00017473"/>
    </source>
</evidence>
<keyword evidence="3 7" id="KW-0547">Nucleotide-binding</keyword>
<keyword evidence="6 7" id="KW-0414">Isoprene biosynthesis</keyword>
<evidence type="ECO:0000313" key="9">
    <source>
        <dbReference type="EMBL" id="OBX51082.1"/>
    </source>
</evidence>
<comment type="caution">
    <text evidence="9">The sequence shown here is derived from an EMBL/GenBank/DDBJ whole genome shotgun (WGS) entry which is preliminary data.</text>
</comment>
<feature type="active site" evidence="7">
    <location>
        <position position="11"/>
    </location>
</feature>
<dbReference type="GO" id="GO:0019288">
    <property type="term" value="P:isopentenyl diphosphate biosynthetic process, methylerythritol 4-phosphate pathway"/>
    <property type="evidence" value="ECO:0007669"/>
    <property type="project" value="UniProtKB-UniRule"/>
</dbReference>
<evidence type="ECO:0000256" key="2">
    <source>
        <dbReference type="ARBA" id="ARBA00022679"/>
    </source>
</evidence>
<evidence type="ECO:0000256" key="5">
    <source>
        <dbReference type="ARBA" id="ARBA00022840"/>
    </source>
</evidence>
<dbReference type="PANTHER" id="PTHR43527:SF2">
    <property type="entry name" value="4-DIPHOSPHOCYTIDYL-2-C-METHYL-D-ERYTHRITOL KINASE, CHLOROPLASTIC"/>
    <property type="match status" value="1"/>
</dbReference>
<comment type="function">
    <text evidence="7">Catalyzes the phosphorylation of the position 2 hydroxy group of 4-diphosphocytidyl-2C-methyl-D-erythritol.</text>
</comment>
<dbReference type="InterPro" id="IPR014721">
    <property type="entry name" value="Ribsml_uS5_D2-typ_fold_subgr"/>
</dbReference>
<name>A0A1B8PK05_MORNO</name>
<reference evidence="9 10" key="1">
    <citation type="submission" date="2016-06" db="EMBL/GenBank/DDBJ databases">
        <title>Draft genome of Moraxella nonliquefaciens CCUG 60284.</title>
        <authorList>
            <person name="Salva-Serra F."/>
            <person name="Engstrom-Jakobsson H."/>
            <person name="Thorell K."/>
            <person name="Gonzales-Siles L."/>
            <person name="Karlsson R."/>
            <person name="Boulund F."/>
            <person name="Engstrand L."/>
            <person name="Kristiansson E."/>
            <person name="Moore E."/>
        </authorList>
    </citation>
    <scope>NUCLEOTIDE SEQUENCE [LARGE SCALE GENOMIC DNA]</scope>
    <source>
        <strain evidence="9 10">CCUG 60284</strain>
    </source>
</reference>
<comment type="pathway">
    <text evidence="7">Isoprenoid biosynthesis; isopentenyl diphosphate biosynthesis via DXP pathway; isopentenyl diphosphate from 1-deoxy-D-xylulose 5-phosphate: step 3/6.</text>
</comment>
<organism evidence="9 10">
    <name type="scientific">Moraxella nonliquefaciens</name>
    <dbReference type="NCBI Taxonomy" id="478"/>
    <lineage>
        <taxon>Bacteria</taxon>
        <taxon>Pseudomonadati</taxon>
        <taxon>Pseudomonadota</taxon>
        <taxon>Gammaproteobacteria</taxon>
        <taxon>Moraxellales</taxon>
        <taxon>Moraxellaceae</taxon>
        <taxon>Moraxella</taxon>
    </lineage>
</organism>
<sequence>MNQLTLFSPAKLNLFLHITGRADNGYHHLQSVFTAIDFGDTLSFRTSTSQKLVSLIGADNLTDDINDNLIVKAVQALAKRYPAYTSSVQIVLEKHIPTGAGLGGGSSNCATTLIAINELWGLRLCTDELMSIGASLGADVPFFIFAYFYKSSAIATGIGEILTAIDLPDCGYLVLLPDEHISTATLFNCDELRRDHPVYDHHTLLGANFFGENALFGNVFTPLVLARSAKVAHAFGYLSNLEHQFGSKTRMSGTGSAVFLPIPYEVNDTAINHLIDNAPCPALFVRGLY</sequence>
<dbReference type="SUPFAM" id="SSF55060">
    <property type="entry name" value="GHMP Kinase, C-terminal domain"/>
    <property type="match status" value="1"/>
</dbReference>
<dbReference type="SUPFAM" id="SSF54211">
    <property type="entry name" value="Ribosomal protein S5 domain 2-like"/>
    <property type="match status" value="1"/>
</dbReference>
<dbReference type="EMBL" id="LZDN01000007">
    <property type="protein sequence ID" value="OBX51082.1"/>
    <property type="molecule type" value="Genomic_DNA"/>
</dbReference>
<accession>A0A1B8PK05</accession>
<dbReference type="UniPathway" id="UPA00056">
    <property type="reaction ID" value="UER00094"/>
</dbReference>
<comment type="catalytic activity">
    <reaction evidence="7">
        <text>4-CDP-2-C-methyl-D-erythritol + ATP = 4-CDP-2-C-methyl-D-erythritol 2-phosphate + ADP + H(+)</text>
        <dbReference type="Rhea" id="RHEA:18437"/>
        <dbReference type="ChEBI" id="CHEBI:15378"/>
        <dbReference type="ChEBI" id="CHEBI:30616"/>
        <dbReference type="ChEBI" id="CHEBI:57823"/>
        <dbReference type="ChEBI" id="CHEBI:57919"/>
        <dbReference type="ChEBI" id="CHEBI:456216"/>
        <dbReference type="EC" id="2.7.1.148"/>
    </reaction>
</comment>
<evidence type="ECO:0000259" key="8">
    <source>
        <dbReference type="Pfam" id="PF00288"/>
    </source>
</evidence>
<keyword evidence="2 7" id="KW-0808">Transferase</keyword>
<dbReference type="NCBIfam" id="TIGR00154">
    <property type="entry name" value="ispE"/>
    <property type="match status" value="1"/>
</dbReference>
<dbReference type="InterPro" id="IPR020568">
    <property type="entry name" value="Ribosomal_Su5_D2-typ_SF"/>
</dbReference>
<dbReference type="InterPro" id="IPR036554">
    <property type="entry name" value="GHMP_kinase_C_sf"/>
</dbReference>
<dbReference type="Gene3D" id="3.30.230.10">
    <property type="match status" value="1"/>
</dbReference>
<dbReference type="InterPro" id="IPR006204">
    <property type="entry name" value="GHMP_kinase_N_dom"/>
</dbReference>
<evidence type="ECO:0000256" key="6">
    <source>
        <dbReference type="ARBA" id="ARBA00023229"/>
    </source>
</evidence>
<evidence type="ECO:0000256" key="4">
    <source>
        <dbReference type="ARBA" id="ARBA00022777"/>
    </source>
</evidence>
<keyword evidence="4 7" id="KW-0418">Kinase</keyword>
<feature type="binding site" evidence="7">
    <location>
        <begin position="97"/>
        <end position="107"/>
    </location>
    <ligand>
        <name>ATP</name>
        <dbReference type="ChEBI" id="CHEBI:30616"/>
    </ligand>
</feature>
<gene>
    <name evidence="7" type="primary">ispE</name>
    <name evidence="9" type="ORF">A9Z60_07810</name>
</gene>
<evidence type="ECO:0000256" key="7">
    <source>
        <dbReference type="HAMAP-Rule" id="MF_00061"/>
    </source>
</evidence>
<dbReference type="GO" id="GO:0050515">
    <property type="term" value="F:4-(cytidine 5'-diphospho)-2-C-methyl-D-erythritol kinase activity"/>
    <property type="evidence" value="ECO:0007669"/>
    <property type="project" value="UniProtKB-UniRule"/>
</dbReference>
<protein>
    <recommendedName>
        <fullName evidence="1 7">4-diphosphocytidyl-2-C-methyl-D-erythritol kinase</fullName>
        <shortName evidence="7">CMK</shortName>
        <ecNumber evidence="7">2.7.1.148</ecNumber>
    </recommendedName>
    <alternativeName>
        <fullName evidence="7">4-(cytidine-5'-diphospho)-2-C-methyl-D-erythritol kinase</fullName>
    </alternativeName>
</protein>
<dbReference type="EC" id="2.7.1.148" evidence="7"/>
<dbReference type="Pfam" id="PF00288">
    <property type="entry name" value="GHMP_kinases_N"/>
    <property type="match status" value="1"/>
</dbReference>
<proteinExistence type="inferred from homology"/>
<evidence type="ECO:0000313" key="10">
    <source>
        <dbReference type="Proteomes" id="UP000092671"/>
    </source>
</evidence>
<keyword evidence="5 7" id="KW-0067">ATP-binding</keyword>
<dbReference type="PANTHER" id="PTHR43527">
    <property type="entry name" value="4-DIPHOSPHOCYTIDYL-2-C-METHYL-D-ERYTHRITOL KINASE, CHLOROPLASTIC"/>
    <property type="match status" value="1"/>
</dbReference>
<dbReference type="AlphaFoldDB" id="A0A1B8PK05"/>
<dbReference type="InterPro" id="IPR004424">
    <property type="entry name" value="IspE"/>
</dbReference>
<dbReference type="OrthoDB" id="9809438at2"/>
<comment type="similarity">
    <text evidence="7">Belongs to the GHMP kinase family. IspE subfamily.</text>
</comment>
<dbReference type="HAMAP" id="MF_00061">
    <property type="entry name" value="IspE"/>
    <property type="match status" value="1"/>
</dbReference>
<dbReference type="GO" id="GO:0016114">
    <property type="term" value="P:terpenoid biosynthetic process"/>
    <property type="evidence" value="ECO:0007669"/>
    <property type="project" value="UniProtKB-UniRule"/>
</dbReference>
<dbReference type="RefSeq" id="WP_066892769.1">
    <property type="nucleotide sequence ID" value="NZ_LZDN01000007.1"/>
</dbReference>
<evidence type="ECO:0000256" key="3">
    <source>
        <dbReference type="ARBA" id="ARBA00022741"/>
    </source>
</evidence>
<dbReference type="Proteomes" id="UP000092671">
    <property type="component" value="Unassembled WGS sequence"/>
</dbReference>
<feature type="domain" description="GHMP kinase N-terminal" evidence="8">
    <location>
        <begin position="68"/>
        <end position="145"/>
    </location>
</feature>
<dbReference type="Gene3D" id="3.30.70.890">
    <property type="entry name" value="GHMP kinase, C-terminal domain"/>
    <property type="match status" value="1"/>
</dbReference>